<dbReference type="Proteomes" id="UP000306628">
    <property type="component" value="Unassembled WGS sequence"/>
</dbReference>
<accession>A0A5S4GTH3</accession>
<protein>
    <submittedName>
        <fullName evidence="1">DinB family protein</fullName>
    </submittedName>
</protein>
<comment type="caution">
    <text evidence="1">The sequence shown here is derived from an EMBL/GenBank/DDBJ whole genome shotgun (WGS) entry which is preliminary data.</text>
</comment>
<dbReference type="Pfam" id="PF04978">
    <property type="entry name" value="MST"/>
    <property type="match status" value="1"/>
</dbReference>
<gene>
    <name evidence="1" type="ORF">ETD85_11555</name>
</gene>
<proteinExistence type="predicted"/>
<evidence type="ECO:0000313" key="2">
    <source>
        <dbReference type="Proteomes" id="UP000306628"/>
    </source>
</evidence>
<organism evidence="1 2">
    <name type="scientific">Nonomuraea zeae</name>
    <dbReference type="NCBI Taxonomy" id="1642303"/>
    <lineage>
        <taxon>Bacteria</taxon>
        <taxon>Bacillati</taxon>
        <taxon>Actinomycetota</taxon>
        <taxon>Actinomycetes</taxon>
        <taxon>Streptosporangiales</taxon>
        <taxon>Streptosporangiaceae</taxon>
        <taxon>Nonomuraea</taxon>
    </lineage>
</organism>
<dbReference type="OrthoDB" id="4548523at2"/>
<evidence type="ECO:0000313" key="1">
    <source>
        <dbReference type="EMBL" id="TMR36235.1"/>
    </source>
</evidence>
<reference evidence="1 2" key="1">
    <citation type="submission" date="2019-05" db="EMBL/GenBank/DDBJ databases">
        <title>Draft genome sequence of Nonomuraea zeae DSM 100528.</title>
        <authorList>
            <person name="Saricaoglu S."/>
            <person name="Isik K."/>
        </authorList>
    </citation>
    <scope>NUCLEOTIDE SEQUENCE [LARGE SCALE GENOMIC DNA]</scope>
    <source>
        <strain evidence="1 2">DSM 100528</strain>
    </source>
</reference>
<dbReference type="InterPro" id="IPR034660">
    <property type="entry name" value="DinB/YfiT-like"/>
</dbReference>
<keyword evidence="2" id="KW-1185">Reference proteome</keyword>
<name>A0A5S4GTH3_9ACTN</name>
<dbReference type="AlphaFoldDB" id="A0A5S4GTH3"/>
<sequence>MAETQREPVPRVDAGELDTAMAFLSFARHCVLKKAGGLSDEQLRRVLVASGTSILGLVQHLAEAERYWFGHHLAGAAWSADGEHGMAVPPSRTAADVLRDYRAAIEDSDRAIRAAGGPDARFAVPVDGNRHTLRWVIAHMTSETARHAGHADILREQLDGTTGR</sequence>
<dbReference type="SUPFAM" id="SSF109854">
    <property type="entry name" value="DinB/YfiT-like putative metalloenzymes"/>
    <property type="match status" value="1"/>
</dbReference>
<dbReference type="RefSeq" id="WP_138689650.1">
    <property type="nucleotide sequence ID" value="NZ_JBHSAZ010000026.1"/>
</dbReference>
<dbReference type="Gene3D" id="1.20.120.450">
    <property type="entry name" value="dinb family like domain"/>
    <property type="match status" value="1"/>
</dbReference>
<dbReference type="InterPro" id="IPR007061">
    <property type="entry name" value="MST-like"/>
</dbReference>
<dbReference type="EMBL" id="VCKX01000026">
    <property type="protein sequence ID" value="TMR36235.1"/>
    <property type="molecule type" value="Genomic_DNA"/>
</dbReference>